<evidence type="ECO:0000313" key="2">
    <source>
        <dbReference type="Proteomes" id="UP001305647"/>
    </source>
</evidence>
<proteinExistence type="predicted"/>
<organism evidence="1 2">
    <name type="scientific">Parathielavia hyrcaniae</name>
    <dbReference type="NCBI Taxonomy" id="113614"/>
    <lineage>
        <taxon>Eukaryota</taxon>
        <taxon>Fungi</taxon>
        <taxon>Dikarya</taxon>
        <taxon>Ascomycota</taxon>
        <taxon>Pezizomycotina</taxon>
        <taxon>Sordariomycetes</taxon>
        <taxon>Sordariomycetidae</taxon>
        <taxon>Sordariales</taxon>
        <taxon>Chaetomiaceae</taxon>
        <taxon>Parathielavia</taxon>
    </lineage>
</organism>
<reference evidence="1" key="1">
    <citation type="journal article" date="2023" name="Mol. Phylogenet. Evol.">
        <title>Genome-scale phylogeny and comparative genomics of the fungal order Sordariales.</title>
        <authorList>
            <person name="Hensen N."/>
            <person name="Bonometti L."/>
            <person name="Westerberg I."/>
            <person name="Brannstrom I.O."/>
            <person name="Guillou S."/>
            <person name="Cros-Aarteil S."/>
            <person name="Calhoun S."/>
            <person name="Haridas S."/>
            <person name="Kuo A."/>
            <person name="Mondo S."/>
            <person name="Pangilinan J."/>
            <person name="Riley R."/>
            <person name="LaButti K."/>
            <person name="Andreopoulos B."/>
            <person name="Lipzen A."/>
            <person name="Chen C."/>
            <person name="Yan M."/>
            <person name="Daum C."/>
            <person name="Ng V."/>
            <person name="Clum A."/>
            <person name="Steindorff A."/>
            <person name="Ohm R.A."/>
            <person name="Martin F."/>
            <person name="Silar P."/>
            <person name="Natvig D.O."/>
            <person name="Lalanne C."/>
            <person name="Gautier V."/>
            <person name="Ament-Velasquez S.L."/>
            <person name="Kruys A."/>
            <person name="Hutchinson M.I."/>
            <person name="Powell A.J."/>
            <person name="Barry K."/>
            <person name="Miller A.N."/>
            <person name="Grigoriev I.V."/>
            <person name="Debuchy R."/>
            <person name="Gladieux P."/>
            <person name="Hiltunen Thoren M."/>
            <person name="Johannesson H."/>
        </authorList>
    </citation>
    <scope>NUCLEOTIDE SEQUENCE</scope>
    <source>
        <strain evidence="1">CBS 757.83</strain>
    </source>
</reference>
<sequence>MTPTAPGPFRLVTVNTAPERANKLIGRVVDDVKEQYTIIHAGNAASLDEVRKTVEAAQPNLLFTASMWTPDEARQIIAIAKEVVPDLKTFSLPQGLQMERGPDAVVEYIKENLPALLG</sequence>
<keyword evidence="2" id="KW-1185">Reference proteome</keyword>
<dbReference type="EMBL" id="MU863647">
    <property type="protein sequence ID" value="KAK4099637.1"/>
    <property type="molecule type" value="Genomic_DNA"/>
</dbReference>
<name>A0AAN6Q289_9PEZI</name>
<comment type="caution">
    <text evidence="1">The sequence shown here is derived from an EMBL/GenBank/DDBJ whole genome shotgun (WGS) entry which is preliminary data.</text>
</comment>
<dbReference type="AlphaFoldDB" id="A0AAN6Q289"/>
<gene>
    <name evidence="1" type="ORF">N658DRAFT_517151</name>
</gene>
<dbReference type="Proteomes" id="UP001305647">
    <property type="component" value="Unassembled WGS sequence"/>
</dbReference>
<reference evidence="1" key="2">
    <citation type="submission" date="2023-05" db="EMBL/GenBank/DDBJ databases">
        <authorList>
            <consortium name="Lawrence Berkeley National Laboratory"/>
            <person name="Steindorff A."/>
            <person name="Hensen N."/>
            <person name="Bonometti L."/>
            <person name="Westerberg I."/>
            <person name="Brannstrom I.O."/>
            <person name="Guillou S."/>
            <person name="Cros-Aarteil S."/>
            <person name="Calhoun S."/>
            <person name="Haridas S."/>
            <person name="Kuo A."/>
            <person name="Mondo S."/>
            <person name="Pangilinan J."/>
            <person name="Riley R."/>
            <person name="Labutti K."/>
            <person name="Andreopoulos B."/>
            <person name="Lipzen A."/>
            <person name="Chen C."/>
            <person name="Yanf M."/>
            <person name="Daum C."/>
            <person name="Ng V."/>
            <person name="Clum A."/>
            <person name="Ohm R."/>
            <person name="Martin F."/>
            <person name="Silar P."/>
            <person name="Natvig D."/>
            <person name="Lalanne C."/>
            <person name="Gautier V."/>
            <person name="Ament-Velasquez S.L."/>
            <person name="Kruys A."/>
            <person name="Hutchinson M.I."/>
            <person name="Powell A.J."/>
            <person name="Barry K."/>
            <person name="Miller A.N."/>
            <person name="Grigoriev I.V."/>
            <person name="Debuchy R."/>
            <person name="Gladieux P."/>
            <person name="Thoren M.H."/>
            <person name="Johannesson H."/>
        </authorList>
    </citation>
    <scope>NUCLEOTIDE SEQUENCE</scope>
    <source>
        <strain evidence="1">CBS 757.83</strain>
    </source>
</reference>
<accession>A0AAN6Q289</accession>
<evidence type="ECO:0000313" key="1">
    <source>
        <dbReference type="EMBL" id="KAK4099637.1"/>
    </source>
</evidence>
<protein>
    <submittedName>
        <fullName evidence="1">Uncharacterized protein</fullName>
    </submittedName>
</protein>